<feature type="region of interest" description="Disordered" evidence="5">
    <location>
        <begin position="607"/>
        <end position="629"/>
    </location>
</feature>
<accession>A0AAE1BBF1</accession>
<name>A0AAE1BBF1_9GAST</name>
<feature type="domain" description="Major facilitator superfamily (MFS) profile" evidence="7">
    <location>
        <begin position="52"/>
        <end position="586"/>
    </location>
</feature>
<dbReference type="SUPFAM" id="SSF103473">
    <property type="entry name" value="MFS general substrate transporter"/>
    <property type="match status" value="1"/>
</dbReference>
<organism evidence="8 9">
    <name type="scientific">Elysia crispata</name>
    <name type="common">lettuce slug</name>
    <dbReference type="NCBI Taxonomy" id="231223"/>
    <lineage>
        <taxon>Eukaryota</taxon>
        <taxon>Metazoa</taxon>
        <taxon>Spiralia</taxon>
        <taxon>Lophotrochozoa</taxon>
        <taxon>Mollusca</taxon>
        <taxon>Gastropoda</taxon>
        <taxon>Heterobranchia</taxon>
        <taxon>Euthyneura</taxon>
        <taxon>Panpulmonata</taxon>
        <taxon>Sacoglossa</taxon>
        <taxon>Placobranchoidea</taxon>
        <taxon>Plakobranchidae</taxon>
        <taxon>Elysia</taxon>
    </lineage>
</organism>
<dbReference type="InterPro" id="IPR005828">
    <property type="entry name" value="MFS_sugar_transport-like"/>
</dbReference>
<proteinExistence type="predicted"/>
<feature type="transmembrane region" description="Helical" evidence="6">
    <location>
        <begin position="396"/>
        <end position="420"/>
    </location>
</feature>
<keyword evidence="9" id="KW-1185">Reference proteome</keyword>
<evidence type="ECO:0000256" key="3">
    <source>
        <dbReference type="ARBA" id="ARBA00022989"/>
    </source>
</evidence>
<dbReference type="Pfam" id="PF00083">
    <property type="entry name" value="Sugar_tr"/>
    <property type="match status" value="1"/>
</dbReference>
<feature type="transmembrane region" description="Helical" evidence="6">
    <location>
        <begin position="368"/>
        <end position="389"/>
    </location>
</feature>
<feature type="transmembrane region" description="Helical" evidence="6">
    <location>
        <begin position="560"/>
        <end position="581"/>
    </location>
</feature>
<gene>
    <name evidence="8" type="ORF">RRG08_020040</name>
</gene>
<keyword evidence="2 6" id="KW-0812">Transmembrane</keyword>
<feature type="transmembrane region" description="Helical" evidence="6">
    <location>
        <begin position="224"/>
        <end position="245"/>
    </location>
</feature>
<evidence type="ECO:0000256" key="5">
    <source>
        <dbReference type="SAM" id="MobiDB-lite"/>
    </source>
</evidence>
<feature type="transmembrane region" description="Helical" evidence="6">
    <location>
        <begin position="339"/>
        <end position="356"/>
    </location>
</feature>
<protein>
    <recommendedName>
        <fullName evidence="7">Major facilitator superfamily (MFS) profile domain-containing protein</fullName>
    </recommendedName>
</protein>
<evidence type="ECO:0000256" key="2">
    <source>
        <dbReference type="ARBA" id="ARBA00022692"/>
    </source>
</evidence>
<dbReference type="Gene3D" id="1.20.1250.20">
    <property type="entry name" value="MFS general substrate transporter like domains"/>
    <property type="match status" value="2"/>
</dbReference>
<dbReference type="GO" id="GO:0022857">
    <property type="term" value="F:transmembrane transporter activity"/>
    <property type="evidence" value="ECO:0007669"/>
    <property type="project" value="InterPro"/>
</dbReference>
<dbReference type="InterPro" id="IPR020846">
    <property type="entry name" value="MFS_dom"/>
</dbReference>
<dbReference type="GO" id="GO:0016020">
    <property type="term" value="C:membrane"/>
    <property type="evidence" value="ECO:0007669"/>
    <property type="project" value="UniProtKB-SubCell"/>
</dbReference>
<dbReference type="PANTHER" id="PTHR24064">
    <property type="entry name" value="SOLUTE CARRIER FAMILY 22 MEMBER"/>
    <property type="match status" value="1"/>
</dbReference>
<evidence type="ECO:0000259" key="7">
    <source>
        <dbReference type="PROSITE" id="PS50850"/>
    </source>
</evidence>
<dbReference type="InterPro" id="IPR036259">
    <property type="entry name" value="MFS_trans_sf"/>
</dbReference>
<feature type="transmembrane region" description="Helical" evidence="6">
    <location>
        <begin position="251"/>
        <end position="269"/>
    </location>
</feature>
<feature type="transmembrane region" description="Helical" evidence="6">
    <location>
        <begin position="36"/>
        <end position="61"/>
    </location>
</feature>
<evidence type="ECO:0000256" key="1">
    <source>
        <dbReference type="ARBA" id="ARBA00004141"/>
    </source>
</evidence>
<dbReference type="AlphaFoldDB" id="A0AAE1BBF1"/>
<comment type="subcellular location">
    <subcellularLocation>
        <location evidence="1">Membrane</location>
        <topology evidence="1">Multi-pass membrane protein</topology>
    </subcellularLocation>
</comment>
<dbReference type="EMBL" id="JAWDGP010000205">
    <property type="protein sequence ID" value="KAK3802939.1"/>
    <property type="molecule type" value="Genomic_DNA"/>
</dbReference>
<feature type="transmembrane region" description="Helical" evidence="6">
    <location>
        <begin position="136"/>
        <end position="156"/>
    </location>
</feature>
<comment type="caution">
    <text evidence="8">The sequence shown here is derived from an EMBL/GenBank/DDBJ whole genome shotgun (WGS) entry which is preliminary data.</text>
</comment>
<sequence length="629" mass="69857">MQHSDPAAPDPDGQVKKLTTIEQVYDEIGGFGRFQVFAIILVTSLTLVFGYSMLLMSYAGYISEFECVVLPESARQSRSAVYTNRSPQLETGSGRVHNDSTLNVCRVNGTECHDFRFLGSKRTVISEWNLVCDSRWLKATIISIQMGGVMLGSIVGGFTGDYFGRRKTLYGSVLLHVTLNIMAAFSLSWQMFATLRFLIGLVMGGGIAVEYYPVEFLPTRWRHVVPLIPCWPLGMMAFAGTAWCLEDWSQLHIATALLGATLILGYFYIPESPRWLATQGRLTESMAALEKIARTNNKALPPSARKVLENIASKKKVGDKGRKFTYLDLFKTRQSARTTLTFGFLWVTLAVTYYGINFAVSSFAGNLYLNMFVMSVVQMPSFCVPFFIIDRLGRRLTCLILTGILLLVGISCVLLHIAAPENIRDQGINSVCLLASMVSVACWVSSETWVTENYPTVTSHQVGGPNRAESHPTVTRQVDLTERRTILQSPGGPNRAENYPTVTRQVDLTERRTILQSPGGANRVESYPTVTRTLGFGFASVSARVGSAMAPFLINLDEWPLLSFSLVTAIDLVAFCLLFFIPETSKVALMETLYEIRVNHYDLDPSDTIHSEPTPENLQHDTNCQDEIA</sequence>
<keyword evidence="3 6" id="KW-1133">Transmembrane helix</keyword>
<reference evidence="8" key="1">
    <citation type="journal article" date="2023" name="G3 (Bethesda)">
        <title>A reference genome for the long-term kleptoplast-retaining sea slug Elysia crispata morphotype clarki.</title>
        <authorList>
            <person name="Eastman K.E."/>
            <person name="Pendleton A.L."/>
            <person name="Shaikh M.A."/>
            <person name="Suttiyut T."/>
            <person name="Ogas R."/>
            <person name="Tomko P."/>
            <person name="Gavelis G."/>
            <person name="Widhalm J.R."/>
            <person name="Wisecaver J.H."/>
        </authorList>
    </citation>
    <scope>NUCLEOTIDE SEQUENCE</scope>
    <source>
        <strain evidence="8">ECLA1</strain>
    </source>
</reference>
<evidence type="ECO:0000256" key="4">
    <source>
        <dbReference type="ARBA" id="ARBA00023136"/>
    </source>
</evidence>
<evidence type="ECO:0000313" key="8">
    <source>
        <dbReference type="EMBL" id="KAK3802939.1"/>
    </source>
</evidence>
<dbReference type="PROSITE" id="PS50850">
    <property type="entry name" value="MFS"/>
    <property type="match status" value="1"/>
</dbReference>
<evidence type="ECO:0000313" key="9">
    <source>
        <dbReference type="Proteomes" id="UP001283361"/>
    </source>
</evidence>
<evidence type="ECO:0000256" key="6">
    <source>
        <dbReference type="SAM" id="Phobius"/>
    </source>
</evidence>
<keyword evidence="4 6" id="KW-0472">Membrane</keyword>
<feature type="transmembrane region" description="Helical" evidence="6">
    <location>
        <begin position="193"/>
        <end position="212"/>
    </location>
</feature>
<dbReference type="Proteomes" id="UP001283361">
    <property type="component" value="Unassembled WGS sequence"/>
</dbReference>